<feature type="domain" description="DUF4439" evidence="1">
    <location>
        <begin position="6"/>
        <end position="140"/>
    </location>
</feature>
<dbReference type="Gene3D" id="1.20.1260.10">
    <property type="match status" value="1"/>
</dbReference>
<organism evidence="2 3">
    <name type="scientific">Nocardioides cavernae</name>
    <dbReference type="NCBI Taxonomy" id="1921566"/>
    <lineage>
        <taxon>Bacteria</taxon>
        <taxon>Bacillati</taxon>
        <taxon>Actinomycetota</taxon>
        <taxon>Actinomycetes</taxon>
        <taxon>Propionibacteriales</taxon>
        <taxon>Nocardioidaceae</taxon>
        <taxon>Nocardioides</taxon>
    </lineage>
</organism>
<dbReference type="InterPro" id="IPR012347">
    <property type="entry name" value="Ferritin-like"/>
</dbReference>
<comment type="caution">
    <text evidence="2">The sequence shown here is derived from an EMBL/GenBank/DDBJ whole genome shotgun (WGS) entry which is preliminary data.</text>
</comment>
<dbReference type="Proteomes" id="UP000618818">
    <property type="component" value="Unassembled WGS sequence"/>
</dbReference>
<sequence length="144" mass="15418">MTVLDALQATLADEHAALYTYGVLGARTSQATAPALFETLTSGYRRHRARRDQLQLMVRDAGGDPVAAEVAYDLDGSLLRPPQLERAAADLEAASVEGLLALVAQSTGSVREWALTEATWSAVWRLQLGGTAETWPGAPELDRA</sequence>
<dbReference type="Pfam" id="PF14530">
    <property type="entry name" value="DUF4439"/>
    <property type="match status" value="1"/>
</dbReference>
<dbReference type="CDD" id="cd00657">
    <property type="entry name" value="Ferritin_like"/>
    <property type="match status" value="1"/>
</dbReference>
<protein>
    <submittedName>
        <fullName evidence="2">Ferritin-like domain-containing protein</fullName>
    </submittedName>
</protein>
<evidence type="ECO:0000313" key="2">
    <source>
        <dbReference type="EMBL" id="MBD3926917.1"/>
    </source>
</evidence>
<dbReference type="RefSeq" id="WP_191196781.1">
    <property type="nucleotide sequence ID" value="NZ_JACXYZ010000004.1"/>
</dbReference>
<reference evidence="2 3" key="1">
    <citation type="submission" date="2020-09" db="EMBL/GenBank/DDBJ databases">
        <title>novel species in genus Nocardioides.</title>
        <authorList>
            <person name="Zhang G."/>
        </authorList>
    </citation>
    <scope>NUCLEOTIDE SEQUENCE [LARGE SCALE GENOMIC DNA]</scope>
    <source>
        <strain evidence="2 3">KCTC 39551</strain>
    </source>
</reference>
<evidence type="ECO:0000313" key="3">
    <source>
        <dbReference type="Proteomes" id="UP000618818"/>
    </source>
</evidence>
<dbReference type="EMBL" id="JACXYZ010000004">
    <property type="protein sequence ID" value="MBD3926917.1"/>
    <property type="molecule type" value="Genomic_DNA"/>
</dbReference>
<gene>
    <name evidence="2" type="ORF">IEZ26_20020</name>
</gene>
<dbReference type="SUPFAM" id="SSF47240">
    <property type="entry name" value="Ferritin-like"/>
    <property type="match status" value="1"/>
</dbReference>
<dbReference type="InterPro" id="IPR009078">
    <property type="entry name" value="Ferritin-like_SF"/>
</dbReference>
<name>A0ABR8NH72_9ACTN</name>
<accession>A0ABR8NH72</accession>
<proteinExistence type="predicted"/>
<evidence type="ECO:0000259" key="1">
    <source>
        <dbReference type="Pfam" id="PF14530"/>
    </source>
</evidence>
<dbReference type="InterPro" id="IPR029447">
    <property type="entry name" value="DUF4439"/>
</dbReference>
<keyword evidence="3" id="KW-1185">Reference proteome</keyword>